<feature type="domain" description="TonB-dependent receptor-like beta-barrel" evidence="12">
    <location>
        <begin position="440"/>
        <end position="765"/>
    </location>
</feature>
<name>A0A315ZGL1_SEDFL</name>
<dbReference type="GO" id="GO:0044718">
    <property type="term" value="P:siderophore transmembrane transport"/>
    <property type="evidence" value="ECO:0007669"/>
    <property type="project" value="TreeGrafter"/>
</dbReference>
<dbReference type="InterPro" id="IPR012910">
    <property type="entry name" value="Plug_dom"/>
</dbReference>
<proteinExistence type="inferred from homology"/>
<evidence type="ECO:0000256" key="11">
    <source>
        <dbReference type="RuleBase" id="RU003357"/>
    </source>
</evidence>
<evidence type="ECO:0000256" key="2">
    <source>
        <dbReference type="ARBA" id="ARBA00022448"/>
    </source>
</evidence>
<evidence type="ECO:0000259" key="12">
    <source>
        <dbReference type="Pfam" id="PF00593"/>
    </source>
</evidence>
<dbReference type="PROSITE" id="PS01156">
    <property type="entry name" value="TONB_DEPENDENT_REC_2"/>
    <property type="match status" value="1"/>
</dbReference>
<evidence type="ECO:0000256" key="6">
    <source>
        <dbReference type="ARBA" id="ARBA00023077"/>
    </source>
</evidence>
<comment type="subcellular location">
    <subcellularLocation>
        <location evidence="1 10">Cell outer membrane</location>
        <topology evidence="1 10">Multi-pass membrane protein</topology>
    </subcellularLocation>
</comment>
<reference evidence="14 15" key="1">
    <citation type="submission" date="2018-03" db="EMBL/GenBank/DDBJ databases">
        <title>Genomic Encyclopedia of Archaeal and Bacterial Type Strains, Phase II (KMG-II): from individual species to whole genera.</title>
        <authorList>
            <person name="Goeker M."/>
        </authorList>
    </citation>
    <scope>NUCLEOTIDE SEQUENCE [LARGE SCALE GENOMIC DNA]</scope>
    <source>
        <strain evidence="14 15">DSM 28229</strain>
    </source>
</reference>
<dbReference type="PANTHER" id="PTHR30069">
    <property type="entry name" value="TONB-DEPENDENT OUTER MEMBRANE RECEPTOR"/>
    <property type="match status" value="1"/>
</dbReference>
<dbReference type="Gene3D" id="2.170.130.10">
    <property type="entry name" value="TonB-dependent receptor, plug domain"/>
    <property type="match status" value="1"/>
</dbReference>
<dbReference type="InterPro" id="IPR037066">
    <property type="entry name" value="Plug_dom_sf"/>
</dbReference>
<evidence type="ECO:0000256" key="4">
    <source>
        <dbReference type="ARBA" id="ARBA00022692"/>
    </source>
</evidence>
<feature type="domain" description="TonB-dependent receptor plug" evidence="13">
    <location>
        <begin position="138"/>
        <end position="235"/>
    </location>
</feature>
<evidence type="ECO:0000256" key="9">
    <source>
        <dbReference type="ARBA" id="ARBA00023237"/>
    </source>
</evidence>
<dbReference type="PANTHER" id="PTHR30069:SF29">
    <property type="entry name" value="HEMOGLOBIN AND HEMOGLOBIN-HAPTOGLOBIN-BINDING PROTEIN 1-RELATED"/>
    <property type="match status" value="1"/>
</dbReference>
<evidence type="ECO:0000313" key="15">
    <source>
        <dbReference type="Proteomes" id="UP000245535"/>
    </source>
</evidence>
<keyword evidence="15" id="KW-1185">Reference proteome</keyword>
<dbReference type="Gene3D" id="2.40.170.20">
    <property type="entry name" value="TonB-dependent receptor, beta-barrel domain"/>
    <property type="match status" value="1"/>
</dbReference>
<evidence type="ECO:0000256" key="5">
    <source>
        <dbReference type="ARBA" id="ARBA00022729"/>
    </source>
</evidence>
<evidence type="ECO:0000256" key="7">
    <source>
        <dbReference type="ARBA" id="ARBA00023136"/>
    </source>
</evidence>
<evidence type="ECO:0000256" key="3">
    <source>
        <dbReference type="ARBA" id="ARBA00022452"/>
    </source>
</evidence>
<keyword evidence="6 11" id="KW-0798">TonB box</keyword>
<comment type="caution">
    <text evidence="14">The sequence shown here is derived from an EMBL/GenBank/DDBJ whole genome shotgun (WGS) entry which is preliminary data.</text>
</comment>
<dbReference type="GO" id="GO:0009279">
    <property type="term" value="C:cell outer membrane"/>
    <property type="evidence" value="ECO:0007669"/>
    <property type="project" value="UniProtKB-SubCell"/>
</dbReference>
<keyword evidence="7 10" id="KW-0472">Membrane</keyword>
<keyword evidence="9 10" id="KW-0998">Cell outer membrane</keyword>
<dbReference type="Proteomes" id="UP000245535">
    <property type="component" value="Unassembled WGS sequence"/>
</dbReference>
<gene>
    <name evidence="14" type="ORF">BC781_101348</name>
</gene>
<keyword evidence="5" id="KW-0732">Signal</keyword>
<evidence type="ECO:0000259" key="13">
    <source>
        <dbReference type="Pfam" id="PF07715"/>
    </source>
</evidence>
<organism evidence="14 15">
    <name type="scientific">Sediminitomix flava</name>
    <dbReference type="NCBI Taxonomy" id="379075"/>
    <lineage>
        <taxon>Bacteria</taxon>
        <taxon>Pseudomonadati</taxon>
        <taxon>Bacteroidota</taxon>
        <taxon>Cytophagia</taxon>
        <taxon>Cytophagales</taxon>
        <taxon>Flammeovirgaceae</taxon>
        <taxon>Sediminitomix</taxon>
    </lineage>
</organism>
<dbReference type="InterPro" id="IPR010917">
    <property type="entry name" value="TonB_rcpt_CS"/>
</dbReference>
<evidence type="ECO:0000256" key="8">
    <source>
        <dbReference type="ARBA" id="ARBA00023170"/>
    </source>
</evidence>
<dbReference type="EMBL" id="QGDO01000001">
    <property type="protein sequence ID" value="PWJ43998.1"/>
    <property type="molecule type" value="Genomic_DNA"/>
</dbReference>
<dbReference type="InterPro" id="IPR000531">
    <property type="entry name" value="Beta-barrel_TonB"/>
</dbReference>
<dbReference type="InterPro" id="IPR036942">
    <property type="entry name" value="Beta-barrel_TonB_sf"/>
</dbReference>
<accession>A0A315ZGL1</accession>
<protein>
    <submittedName>
        <fullName evidence="14">Iron complex outermembrane receptor protein</fullName>
    </submittedName>
</protein>
<dbReference type="PROSITE" id="PS52016">
    <property type="entry name" value="TONB_DEPENDENT_REC_3"/>
    <property type="match status" value="1"/>
</dbReference>
<dbReference type="Pfam" id="PF07715">
    <property type="entry name" value="Plug"/>
    <property type="match status" value="1"/>
</dbReference>
<evidence type="ECO:0000256" key="1">
    <source>
        <dbReference type="ARBA" id="ARBA00004571"/>
    </source>
</evidence>
<dbReference type="GO" id="GO:0015344">
    <property type="term" value="F:siderophore uptake transmembrane transporter activity"/>
    <property type="evidence" value="ECO:0007669"/>
    <property type="project" value="TreeGrafter"/>
</dbReference>
<comment type="similarity">
    <text evidence="10 11">Belongs to the TonB-dependent receptor family.</text>
</comment>
<keyword evidence="4 10" id="KW-0812">Transmembrane</keyword>
<evidence type="ECO:0000256" key="10">
    <source>
        <dbReference type="PROSITE-ProRule" id="PRU01360"/>
    </source>
</evidence>
<dbReference type="Pfam" id="PF13715">
    <property type="entry name" value="CarbopepD_reg_2"/>
    <property type="match status" value="1"/>
</dbReference>
<dbReference type="Pfam" id="PF00593">
    <property type="entry name" value="TonB_dep_Rec_b-barrel"/>
    <property type="match status" value="1"/>
</dbReference>
<keyword evidence="2 10" id="KW-0813">Transport</keyword>
<evidence type="ECO:0000313" key="14">
    <source>
        <dbReference type="EMBL" id="PWJ43998.1"/>
    </source>
</evidence>
<keyword evidence="8 14" id="KW-0675">Receptor</keyword>
<dbReference type="SUPFAM" id="SSF49464">
    <property type="entry name" value="Carboxypeptidase regulatory domain-like"/>
    <property type="match status" value="1"/>
</dbReference>
<dbReference type="InterPro" id="IPR039426">
    <property type="entry name" value="TonB-dep_rcpt-like"/>
</dbReference>
<dbReference type="AlphaFoldDB" id="A0A315ZGL1"/>
<dbReference type="SUPFAM" id="SSF56935">
    <property type="entry name" value="Porins"/>
    <property type="match status" value="1"/>
</dbReference>
<sequence>MQIVNLVSKFATVLHLNMVRNLLILIIAFLARNSFAQDIHLHVLEESTMLPIIGATIKSADDQLGGITNAEGIVDFYDITGEKFQFEISSLGFISQTIDVDLSESQAYHIYLKSSLVELNEVSIEEHKEDIFKQSKVTEYLNSEYLYKQQANTLGHALAQRAGINTQKVGVGVSKPVIRGLSANRIVVNTNGIKQQDQQWGSDHGLAISQESVEGIEIAKGASSLLYGSDAMGGVINVEEGKIPEDSLQVSLNTVYKSNNQSIGSAFNLGLKMNNDQFLKLNASYQDYGNYRVPADDFVYLTYRFPIEDRTLANTSGSEYNIGGTFGIDKSWGNIALTVNNYNQISGFFPGAIGIPSSNWLSTFDLKSRTPEVPRQEVNHFKTILNSEFLLGENHLHIDLGYQQNKRRELSDPTRHGRPLGEYEYLALGLDLETYTSNILLVIGEGSNFVQSLGISSEHQQNTEMGFDHLLPSYRQDALGAFWVGAYTFSDKLKLDGGIRYDLIQIEVDEYVDEIFPNPEDPEKPWYRNEAMEKNFSNLSYAIGLNYTPISELDFKLNFAKSFRAPNVPELAMNGVHHGTFRHEKGNADLDEEIGYQAEFVASFKNERFGLTLSPYFYLFKNYIYLSPSSTPSNLPDAGQIYQYKQDDGIHTGFEWETFFNFNQSWKIEHVGEYLYNRRLEEPIAFPFTPPISTLTTLSYEYQSNVGVFNRPFINLEYRITADQDRVDRNEPMTEGFQLVNLHLGCFFDVSEHLHGSFNFRIDNLLDTYYMDHLSRYRILGLPEQGRNVTASVRLWF</sequence>
<keyword evidence="3 10" id="KW-1134">Transmembrane beta strand</keyword>
<dbReference type="InterPro" id="IPR008969">
    <property type="entry name" value="CarboxyPept-like_regulatory"/>
</dbReference>